<evidence type="ECO:0008006" key="4">
    <source>
        <dbReference type="Google" id="ProtNLM"/>
    </source>
</evidence>
<name>A0A0V0QHU9_PSEPJ</name>
<keyword evidence="1" id="KW-0175">Coiled coil</keyword>
<feature type="coiled-coil region" evidence="1">
    <location>
        <begin position="201"/>
        <end position="232"/>
    </location>
</feature>
<organism evidence="2 3">
    <name type="scientific">Pseudocohnilembus persalinus</name>
    <name type="common">Ciliate</name>
    <dbReference type="NCBI Taxonomy" id="266149"/>
    <lineage>
        <taxon>Eukaryota</taxon>
        <taxon>Sar</taxon>
        <taxon>Alveolata</taxon>
        <taxon>Ciliophora</taxon>
        <taxon>Intramacronucleata</taxon>
        <taxon>Oligohymenophorea</taxon>
        <taxon>Scuticociliatia</taxon>
        <taxon>Philasterida</taxon>
        <taxon>Pseudocohnilembidae</taxon>
        <taxon>Pseudocohnilembus</taxon>
    </lineage>
</organism>
<dbReference type="Proteomes" id="UP000054937">
    <property type="component" value="Unassembled WGS sequence"/>
</dbReference>
<protein>
    <recommendedName>
        <fullName evidence="4">WW domain-containing protein</fullName>
    </recommendedName>
</protein>
<proteinExistence type="predicted"/>
<dbReference type="AlphaFoldDB" id="A0A0V0QHU9"/>
<dbReference type="EMBL" id="LDAU01000166">
    <property type="protein sequence ID" value="KRX01750.1"/>
    <property type="molecule type" value="Genomic_DNA"/>
</dbReference>
<sequence length="576" mass="68155">MYISQKNGQYQNECKQNKRYGGKFQFPPWNTKFSELKIRQIKFDRNDRAPVQIDPNGKRYKLLKATEKKDLQRFLQLEEKDKVSLKHLKKVQKLIGMSDDDLQQFQDLIISGFSQIEGWKKCLYSNGNIYFLNTQTGQRLNFHPQTAEIIEEFFRKKLAYLKEQEPQRIVENLEFHHSITQIPQGVLMFLGDGSQLKGQSINQNEIQLQKQLNMLQAEEEELLQKLLNGQQKQKQQKIQSKLPLSQRIDLQNSNNNSQQQQKYVTNQSISINEKKRDYYLEKLLIGENLIFENKLVFNQGDEIYVEINLISQRIQVKNKQKSIIQEIDNCADLTLFCTLSNPQDSITIKEICDFPLHFSLIWNDRNVDLDLILVCKCGNKIYFNNQKCEICETYKGADNIYGHNAIEHFFLNKQPDIGSKWKYTVKYYKGKSQNVLYTVSVLDQNLNAINRFQGCLNQEGDTEEFEYIHTKFQKKTNQDIQEQLDANDKVYDENFQQNHQNQSDLQNMSLKDYNFIQEKNWEESFLEEQDLEKQIIIKQQKELNDLNQEFVKQLTQNQINSRLQSRQLVKNKGKIK</sequence>
<evidence type="ECO:0000313" key="3">
    <source>
        <dbReference type="Proteomes" id="UP000054937"/>
    </source>
</evidence>
<comment type="caution">
    <text evidence="2">The sequence shown here is derived from an EMBL/GenBank/DDBJ whole genome shotgun (WGS) entry which is preliminary data.</text>
</comment>
<accession>A0A0V0QHU9</accession>
<keyword evidence="3" id="KW-1185">Reference proteome</keyword>
<gene>
    <name evidence="2" type="ORF">PPERSA_01620</name>
</gene>
<evidence type="ECO:0000313" key="2">
    <source>
        <dbReference type="EMBL" id="KRX01750.1"/>
    </source>
</evidence>
<dbReference type="InParanoid" id="A0A0V0QHU9"/>
<evidence type="ECO:0000256" key="1">
    <source>
        <dbReference type="SAM" id="Coils"/>
    </source>
</evidence>
<reference evidence="2 3" key="1">
    <citation type="journal article" date="2015" name="Sci. Rep.">
        <title>Genome of the facultative scuticociliatosis pathogen Pseudocohnilembus persalinus provides insight into its virulence through horizontal gene transfer.</title>
        <authorList>
            <person name="Xiong J."/>
            <person name="Wang G."/>
            <person name="Cheng J."/>
            <person name="Tian M."/>
            <person name="Pan X."/>
            <person name="Warren A."/>
            <person name="Jiang C."/>
            <person name="Yuan D."/>
            <person name="Miao W."/>
        </authorList>
    </citation>
    <scope>NUCLEOTIDE SEQUENCE [LARGE SCALE GENOMIC DNA]</scope>
    <source>
        <strain evidence="2">36N120E</strain>
    </source>
</reference>
<dbReference type="OrthoDB" id="10687235at2759"/>